<dbReference type="InterPro" id="IPR011057">
    <property type="entry name" value="Mss4-like_sf"/>
</dbReference>
<proteinExistence type="inferred from homology"/>
<dbReference type="InterPro" id="IPR011323">
    <property type="entry name" value="Mss4/transl-control_tumour"/>
</dbReference>
<protein>
    <recommendedName>
        <fullName evidence="1">Translationally-controlled tumor protein homolog</fullName>
    </recommendedName>
</protein>
<dbReference type="Pfam" id="PF00838">
    <property type="entry name" value="TCTP"/>
    <property type="match status" value="1"/>
</dbReference>
<evidence type="ECO:0000256" key="2">
    <source>
        <dbReference type="PROSITE-ProRule" id="PRU01133"/>
    </source>
</evidence>
<evidence type="ECO:0000256" key="1">
    <source>
        <dbReference type="ARBA" id="ARBA00014759"/>
    </source>
</evidence>
<keyword evidence="5" id="KW-1185">Reference proteome</keyword>
<accession>A0A5N6V1K8</accession>
<dbReference type="InterPro" id="IPR034737">
    <property type="entry name" value="TCTP"/>
</dbReference>
<sequence length="68" mass="7917">MQGCFRWVVELKRKISGYARKIIYNFNKYDFFVGESFTLPGKHVTLDHREDGVPFLALWKHGAKAIEG</sequence>
<evidence type="ECO:0000313" key="5">
    <source>
        <dbReference type="Proteomes" id="UP000326950"/>
    </source>
</evidence>
<dbReference type="AlphaFoldDB" id="A0A5N6V1K8"/>
<feature type="domain" description="TCTP" evidence="3">
    <location>
        <begin position="1"/>
        <end position="68"/>
    </location>
</feature>
<dbReference type="OrthoDB" id="10248936at2759"/>
<dbReference type="PROSITE" id="PS51797">
    <property type="entry name" value="TCTP_3"/>
    <property type="match status" value="1"/>
</dbReference>
<dbReference type="SUPFAM" id="SSF51316">
    <property type="entry name" value="Mss4-like"/>
    <property type="match status" value="1"/>
</dbReference>
<comment type="similarity">
    <text evidence="2">Belongs to the TCTP family.</text>
</comment>
<evidence type="ECO:0000313" key="4">
    <source>
        <dbReference type="EMBL" id="KAE8164767.1"/>
    </source>
</evidence>
<dbReference type="Proteomes" id="UP000326950">
    <property type="component" value="Unassembled WGS sequence"/>
</dbReference>
<evidence type="ECO:0000259" key="3">
    <source>
        <dbReference type="PROSITE" id="PS51797"/>
    </source>
</evidence>
<dbReference type="InterPro" id="IPR018105">
    <property type="entry name" value="Translational_control_tumour_p"/>
</dbReference>
<reference evidence="4 5" key="1">
    <citation type="submission" date="2019-04" db="EMBL/GenBank/DDBJ databases">
        <title>Friends and foes A comparative genomics study of 23 Aspergillus species from section Flavi.</title>
        <authorList>
            <consortium name="DOE Joint Genome Institute"/>
            <person name="Kjaerbolling I."/>
            <person name="Vesth T."/>
            <person name="Frisvad J.C."/>
            <person name="Nybo J.L."/>
            <person name="Theobald S."/>
            <person name="Kildgaard S."/>
            <person name="Isbrandt T."/>
            <person name="Kuo A."/>
            <person name="Sato A."/>
            <person name="Lyhne E.K."/>
            <person name="Kogle M.E."/>
            <person name="Wiebenga A."/>
            <person name="Kun R.S."/>
            <person name="Lubbers R.J."/>
            <person name="Makela M.R."/>
            <person name="Barry K."/>
            <person name="Chovatia M."/>
            <person name="Clum A."/>
            <person name="Daum C."/>
            <person name="Haridas S."/>
            <person name="He G."/>
            <person name="LaButti K."/>
            <person name="Lipzen A."/>
            <person name="Mondo S."/>
            <person name="Riley R."/>
            <person name="Salamov A."/>
            <person name="Simmons B.A."/>
            <person name="Magnuson J.K."/>
            <person name="Henrissat B."/>
            <person name="Mortensen U.H."/>
            <person name="Larsen T.O."/>
            <person name="Devries R.P."/>
            <person name="Grigoriev I.V."/>
            <person name="Machida M."/>
            <person name="Baker S.E."/>
            <person name="Andersen M.R."/>
        </authorList>
    </citation>
    <scope>NUCLEOTIDE SEQUENCE [LARGE SCALE GENOMIC DNA]</scope>
    <source>
        <strain evidence="4 5">CBS 117626</strain>
    </source>
</reference>
<name>A0A5N6V1K8_ASPTM</name>
<gene>
    <name evidence="4" type="ORF">BDV40DRAFT_298088</name>
</gene>
<organism evidence="4 5">
    <name type="scientific">Aspergillus tamarii</name>
    <dbReference type="NCBI Taxonomy" id="41984"/>
    <lineage>
        <taxon>Eukaryota</taxon>
        <taxon>Fungi</taxon>
        <taxon>Dikarya</taxon>
        <taxon>Ascomycota</taxon>
        <taxon>Pezizomycotina</taxon>
        <taxon>Eurotiomycetes</taxon>
        <taxon>Eurotiomycetidae</taxon>
        <taxon>Eurotiales</taxon>
        <taxon>Aspergillaceae</taxon>
        <taxon>Aspergillus</taxon>
        <taxon>Aspergillus subgen. Circumdati</taxon>
    </lineage>
</organism>
<dbReference type="Gene3D" id="2.170.150.10">
    <property type="entry name" value="Metal Binding Protein, Guanine Nucleotide Exchange Factor, Chain A"/>
    <property type="match status" value="1"/>
</dbReference>
<dbReference type="EMBL" id="ML738605">
    <property type="protein sequence ID" value="KAE8164767.1"/>
    <property type="molecule type" value="Genomic_DNA"/>
</dbReference>